<dbReference type="PROSITE" id="PS00018">
    <property type="entry name" value="EF_HAND_1"/>
    <property type="match status" value="1"/>
</dbReference>
<dbReference type="GO" id="GO:0000272">
    <property type="term" value="P:polysaccharide catabolic process"/>
    <property type="evidence" value="ECO:0007669"/>
    <property type="project" value="InterPro"/>
</dbReference>
<organism evidence="10 11">
    <name type="scientific">endosymbiont of Galathealinum brachiosum</name>
    <dbReference type="NCBI Taxonomy" id="2200906"/>
    <lineage>
        <taxon>Bacteria</taxon>
        <taxon>Pseudomonadati</taxon>
        <taxon>Pseudomonadota</taxon>
        <taxon>Gammaproteobacteria</taxon>
        <taxon>sulfur-oxidizing symbionts</taxon>
    </lineage>
</organism>
<dbReference type="Gene3D" id="3.40.50.200">
    <property type="entry name" value="Peptidase S8/S53 domain"/>
    <property type="match status" value="1"/>
</dbReference>
<dbReference type="CDD" id="cd05562">
    <property type="entry name" value="Peptidases_S53_like"/>
    <property type="match status" value="1"/>
</dbReference>
<dbReference type="InterPro" id="IPR023828">
    <property type="entry name" value="Peptidase_S8_Ser-AS"/>
</dbReference>
<keyword evidence="6" id="KW-0720">Serine protease</keyword>
<gene>
    <name evidence="10" type="ORF">DIZ80_01380</name>
</gene>
<reference evidence="10 11" key="1">
    <citation type="journal article" date="2018" name="ISME J.">
        <title>Endosymbiont genomes yield clues of tubeworm success.</title>
        <authorList>
            <person name="Li Y."/>
            <person name="Liles M.R."/>
            <person name="Halanych K.M."/>
        </authorList>
    </citation>
    <scope>NUCLEOTIDE SEQUENCE [LARGE SCALE GENOMIC DNA]</scope>
    <source>
        <strain evidence="10">A1464</strain>
    </source>
</reference>
<dbReference type="EMBL" id="QFXC01000002">
    <property type="protein sequence ID" value="RDH86148.1"/>
    <property type="molecule type" value="Genomic_DNA"/>
</dbReference>
<keyword evidence="3" id="KW-0645">Protease</keyword>
<comment type="subcellular location">
    <subcellularLocation>
        <location evidence="1">Secreted</location>
    </subcellularLocation>
</comment>
<evidence type="ECO:0000256" key="3">
    <source>
        <dbReference type="ARBA" id="ARBA00022670"/>
    </source>
</evidence>
<feature type="compositionally biased region" description="Low complexity" evidence="8">
    <location>
        <begin position="619"/>
        <end position="636"/>
    </location>
</feature>
<dbReference type="SUPFAM" id="SSF63446">
    <property type="entry name" value="Type I dockerin domain"/>
    <property type="match status" value="1"/>
</dbReference>
<feature type="domain" description="Dockerin" evidence="9">
    <location>
        <begin position="809"/>
        <end position="875"/>
    </location>
</feature>
<feature type="region of interest" description="Disordered" evidence="8">
    <location>
        <begin position="619"/>
        <end position="643"/>
    </location>
</feature>
<dbReference type="GO" id="GO:0004252">
    <property type="term" value="F:serine-type endopeptidase activity"/>
    <property type="evidence" value="ECO:0007669"/>
    <property type="project" value="InterPro"/>
</dbReference>
<evidence type="ECO:0000256" key="8">
    <source>
        <dbReference type="SAM" id="MobiDB-lite"/>
    </source>
</evidence>
<dbReference type="PROSITE" id="PS51766">
    <property type="entry name" value="DOCKERIN"/>
    <property type="match status" value="1"/>
</dbReference>
<proteinExistence type="predicted"/>
<dbReference type="SUPFAM" id="SSF103647">
    <property type="entry name" value="TSP type-3 repeat"/>
    <property type="match status" value="1"/>
</dbReference>
<dbReference type="InterPro" id="IPR036852">
    <property type="entry name" value="Peptidase_S8/S53_dom_sf"/>
</dbReference>
<sequence>MEKVLQAIIVLILVLLTSGVTIAGKLHSATDTDSITLRALEAFHGSDRSGKDGVMRKAGYDLSLIVSEYKDYSNRGGFKKLKKHFKPSVELAKIHNEKIVVDIVASADTDKLVKQLKKRGMENISVYGRIISGSIPIDSLEPISGFTNLRSVKAAYSRTMSGSVDSQGDIAEYSDVARSMFSVNGNGVTIGTISDSFNCLGGAAADVSSGDLPQNINILLEDASCSSVTDEGRAMMQIIHDISPAASQTFYSATGGMASVANGILDLEQNANADIINDDIIYFAEPMFQDGVIAQAIDTVKSRGVSYFSAAGNNYRRSYESIYRNSGVRGYSSRSKRHDFDSGTSTDSLMQVTIPANTQIVFVLQWDDPFFSISGAPGADTDMDMILYSASGQVLGGSIDRNTGGDAVEVFAYTNTSSDAVIYQIAIDKVSGPDPGLIKFVYFGGMTINEYATSSASSYGHSNANGSHSVGAARYSKTPAYGVTPPLVEGFSSRGGLSVLFDLAGNSINELRLKPDIVAPNGVDNTFFGSDYDGNGFPNFFGTSAAVPHAAGVAALIKSFSYQLTPDEIYTIMDTTAIDMGSNGFDFTSGYGLINTVAALTSMDLDLDTVLNEVDNCPNDENLNQENNDLDSQGDVCDSDDDNDGISDTDEIAWGLNVFVSDTDNDGLTDYEEVCFDGDCLSYNPFPSGLDADANNNDTDGDGVLDGNEVALGTNLLVIEPAAQISDVGGVVNQGETVIITGANFCIEQCGNVSTNTETTVMLGCQSIELSSITPGSFEFIVPLDAITANIKVITPFGTSTDALINVSGTFQVGDINVDGELNAPDLLLMQKFILNISTPSVSQSHQADIYPPCSADGLIDASDLFLLQKQSLTQ</sequence>
<dbReference type="InterPro" id="IPR016134">
    <property type="entry name" value="Dockerin_dom"/>
</dbReference>
<evidence type="ECO:0000256" key="4">
    <source>
        <dbReference type="ARBA" id="ARBA00022729"/>
    </source>
</evidence>
<keyword evidence="2" id="KW-0964">Secreted</keyword>
<protein>
    <recommendedName>
        <fullName evidence="9">Dockerin domain-containing protein</fullName>
    </recommendedName>
</protein>
<accession>A0A370DMM4</accession>
<keyword evidence="4" id="KW-0732">Signal</keyword>
<keyword evidence="7" id="KW-0106">Calcium</keyword>
<dbReference type="InterPro" id="IPR028974">
    <property type="entry name" value="TSP_type-3_rpt"/>
</dbReference>
<evidence type="ECO:0000256" key="5">
    <source>
        <dbReference type="ARBA" id="ARBA00022801"/>
    </source>
</evidence>
<evidence type="ECO:0000313" key="11">
    <source>
        <dbReference type="Proteomes" id="UP000254266"/>
    </source>
</evidence>
<dbReference type="Proteomes" id="UP000254266">
    <property type="component" value="Unassembled WGS sequence"/>
</dbReference>
<dbReference type="Pfam" id="PF00082">
    <property type="entry name" value="Peptidase_S8"/>
    <property type="match status" value="1"/>
</dbReference>
<dbReference type="InterPro" id="IPR002105">
    <property type="entry name" value="Dockerin_1_rpt"/>
</dbReference>
<dbReference type="AlphaFoldDB" id="A0A370DMM4"/>
<evidence type="ECO:0000256" key="6">
    <source>
        <dbReference type="ARBA" id="ARBA00022825"/>
    </source>
</evidence>
<dbReference type="PANTHER" id="PTHR10795">
    <property type="entry name" value="PROPROTEIN CONVERTASE SUBTILISIN/KEXIN"/>
    <property type="match status" value="1"/>
</dbReference>
<dbReference type="InterPro" id="IPR000209">
    <property type="entry name" value="Peptidase_S8/S53_dom"/>
</dbReference>
<dbReference type="PROSITE" id="PS00448">
    <property type="entry name" value="CLOS_CELLULOSOME_RPT"/>
    <property type="match status" value="1"/>
</dbReference>
<evidence type="ECO:0000313" key="10">
    <source>
        <dbReference type="EMBL" id="RDH86148.1"/>
    </source>
</evidence>
<dbReference type="GO" id="GO:0005509">
    <property type="term" value="F:calcium ion binding"/>
    <property type="evidence" value="ECO:0007669"/>
    <property type="project" value="InterPro"/>
</dbReference>
<evidence type="ECO:0000259" key="9">
    <source>
        <dbReference type="PROSITE" id="PS51766"/>
    </source>
</evidence>
<dbReference type="PROSITE" id="PS00138">
    <property type="entry name" value="SUBTILASE_SER"/>
    <property type="match status" value="1"/>
</dbReference>
<evidence type="ECO:0000256" key="2">
    <source>
        <dbReference type="ARBA" id="ARBA00022525"/>
    </source>
</evidence>
<dbReference type="Gene3D" id="1.10.1330.10">
    <property type="entry name" value="Dockerin domain"/>
    <property type="match status" value="1"/>
</dbReference>
<evidence type="ECO:0000256" key="7">
    <source>
        <dbReference type="ARBA" id="ARBA00022837"/>
    </source>
</evidence>
<dbReference type="InterPro" id="IPR045051">
    <property type="entry name" value="SBT"/>
</dbReference>
<dbReference type="InterPro" id="IPR018247">
    <property type="entry name" value="EF_Hand_1_Ca_BS"/>
</dbReference>
<evidence type="ECO:0000256" key="1">
    <source>
        <dbReference type="ARBA" id="ARBA00004613"/>
    </source>
</evidence>
<dbReference type="SUPFAM" id="SSF52743">
    <property type="entry name" value="Subtilisin-like"/>
    <property type="match status" value="1"/>
</dbReference>
<dbReference type="InterPro" id="IPR034075">
    <property type="entry name" value="Glr3161-like_dom"/>
</dbReference>
<dbReference type="Pfam" id="PF18884">
    <property type="entry name" value="TSP3_bac"/>
    <property type="match status" value="3"/>
</dbReference>
<dbReference type="Pfam" id="PF00404">
    <property type="entry name" value="Dockerin_1"/>
    <property type="match status" value="1"/>
</dbReference>
<dbReference type="CDD" id="cd14256">
    <property type="entry name" value="Dockerin_I"/>
    <property type="match status" value="1"/>
</dbReference>
<dbReference type="InterPro" id="IPR059100">
    <property type="entry name" value="TSP3_bac"/>
</dbReference>
<comment type="caution">
    <text evidence="10">The sequence shown here is derived from an EMBL/GenBank/DDBJ whole genome shotgun (WGS) entry which is preliminary data.</text>
</comment>
<keyword evidence="11" id="KW-1185">Reference proteome</keyword>
<name>A0A370DMM4_9GAMM</name>
<keyword evidence="5" id="KW-0378">Hydrolase</keyword>
<dbReference type="InterPro" id="IPR036439">
    <property type="entry name" value="Dockerin_dom_sf"/>
</dbReference>
<dbReference type="GO" id="GO:0006508">
    <property type="term" value="P:proteolysis"/>
    <property type="evidence" value="ECO:0007669"/>
    <property type="project" value="UniProtKB-KW"/>
</dbReference>
<dbReference type="GO" id="GO:0004553">
    <property type="term" value="F:hydrolase activity, hydrolyzing O-glycosyl compounds"/>
    <property type="evidence" value="ECO:0007669"/>
    <property type="project" value="InterPro"/>
</dbReference>